<dbReference type="GO" id="GO:0005952">
    <property type="term" value="C:cAMP-dependent protein kinase complex"/>
    <property type="evidence" value="ECO:0007669"/>
    <property type="project" value="InterPro"/>
</dbReference>
<dbReference type="InterPro" id="IPR050503">
    <property type="entry name" value="cAMP-dep_PK_reg_su-like"/>
</dbReference>
<evidence type="ECO:0000313" key="3">
    <source>
        <dbReference type="Proteomes" id="UP000263993"/>
    </source>
</evidence>
<dbReference type="SUPFAM" id="SSF51206">
    <property type="entry name" value="cAMP-binding domain-like"/>
    <property type="match status" value="1"/>
</dbReference>
<dbReference type="CDD" id="cd00038">
    <property type="entry name" value="CAP_ED"/>
    <property type="match status" value="1"/>
</dbReference>
<dbReference type="AlphaFoldDB" id="A0A371B9C4"/>
<dbReference type="Pfam" id="PF00027">
    <property type="entry name" value="cNMP_binding"/>
    <property type="match status" value="1"/>
</dbReference>
<feature type="domain" description="Cyclic nucleotide-binding" evidence="1">
    <location>
        <begin position="15"/>
        <end position="116"/>
    </location>
</feature>
<dbReference type="InterPro" id="IPR018490">
    <property type="entry name" value="cNMP-bd_dom_sf"/>
</dbReference>
<dbReference type="Gene3D" id="2.60.120.10">
    <property type="entry name" value="Jelly Rolls"/>
    <property type="match status" value="1"/>
</dbReference>
<keyword evidence="3" id="KW-1185">Reference proteome</keyword>
<comment type="caution">
    <text evidence="2">The sequence shown here is derived from an EMBL/GenBank/DDBJ whole genome shotgun (WGS) entry which is preliminary data.</text>
</comment>
<evidence type="ECO:0000313" key="2">
    <source>
        <dbReference type="EMBL" id="RDV04023.1"/>
    </source>
</evidence>
<dbReference type="Proteomes" id="UP000263993">
    <property type="component" value="Unassembled WGS sequence"/>
</dbReference>
<dbReference type="PANTHER" id="PTHR11635:SF152">
    <property type="entry name" value="CAMP-DEPENDENT PROTEIN KINASE TYPE I REGULATORY SUBUNIT-RELATED"/>
    <property type="match status" value="1"/>
</dbReference>
<name>A0A371B9C4_9BRAD</name>
<evidence type="ECO:0000259" key="1">
    <source>
        <dbReference type="PROSITE" id="PS50042"/>
    </source>
</evidence>
<organism evidence="2 3">
    <name type="scientific">Undibacter mobilis</name>
    <dbReference type="NCBI Taxonomy" id="2292256"/>
    <lineage>
        <taxon>Bacteria</taxon>
        <taxon>Pseudomonadati</taxon>
        <taxon>Pseudomonadota</taxon>
        <taxon>Alphaproteobacteria</taxon>
        <taxon>Hyphomicrobiales</taxon>
        <taxon>Nitrobacteraceae</taxon>
        <taxon>Undibacter</taxon>
    </lineage>
</organism>
<reference evidence="3" key="1">
    <citation type="submission" date="2018-08" db="EMBL/GenBank/DDBJ databases">
        <authorList>
            <person name="Kim S.-J."/>
            <person name="Jung G.-Y."/>
        </authorList>
    </citation>
    <scope>NUCLEOTIDE SEQUENCE [LARGE SCALE GENOMIC DNA]</scope>
    <source>
        <strain evidence="3">GY_H</strain>
    </source>
</reference>
<sequence>MSLDDDIAFFRQVPLFAALDKEAVRILAIGAETRSFQSGSILFYAGELADGGYIVLEGSLSLESGTYAEDKGRVVGPGTLIGELAMLTDMVWQFTAVAREPVTVVRVTRNLFRKMLEGYPAAAVALRDLFAKRLDGWQGELNAVKKMMEKGSR</sequence>
<dbReference type="RefSeq" id="WP_115516049.1">
    <property type="nucleotide sequence ID" value="NZ_QRGO01000001.1"/>
</dbReference>
<gene>
    <name evidence="2" type="ORF">DXH78_05130</name>
</gene>
<dbReference type="InterPro" id="IPR014710">
    <property type="entry name" value="RmlC-like_jellyroll"/>
</dbReference>
<protein>
    <submittedName>
        <fullName evidence="2">Crp/Fnr family transcriptional regulator</fullName>
    </submittedName>
</protein>
<dbReference type="GO" id="GO:0034236">
    <property type="term" value="F:protein kinase A catalytic subunit binding"/>
    <property type="evidence" value="ECO:0007669"/>
    <property type="project" value="TreeGrafter"/>
</dbReference>
<dbReference type="GO" id="GO:0030552">
    <property type="term" value="F:cAMP binding"/>
    <property type="evidence" value="ECO:0007669"/>
    <property type="project" value="TreeGrafter"/>
</dbReference>
<dbReference type="InterPro" id="IPR000595">
    <property type="entry name" value="cNMP-bd_dom"/>
</dbReference>
<dbReference type="GO" id="GO:0005829">
    <property type="term" value="C:cytosol"/>
    <property type="evidence" value="ECO:0007669"/>
    <property type="project" value="TreeGrafter"/>
</dbReference>
<accession>A0A371B9C4</accession>
<dbReference type="PROSITE" id="PS50042">
    <property type="entry name" value="CNMP_BINDING_3"/>
    <property type="match status" value="1"/>
</dbReference>
<dbReference type="PANTHER" id="PTHR11635">
    <property type="entry name" value="CAMP-DEPENDENT PROTEIN KINASE REGULATORY CHAIN"/>
    <property type="match status" value="1"/>
</dbReference>
<dbReference type="GO" id="GO:0004862">
    <property type="term" value="F:cAMP-dependent protein kinase inhibitor activity"/>
    <property type="evidence" value="ECO:0007669"/>
    <property type="project" value="TreeGrafter"/>
</dbReference>
<dbReference type="OrthoDB" id="9807547at2"/>
<proteinExistence type="predicted"/>
<dbReference type="SMART" id="SM00100">
    <property type="entry name" value="cNMP"/>
    <property type="match status" value="1"/>
</dbReference>
<dbReference type="EMBL" id="QRGO01000001">
    <property type="protein sequence ID" value="RDV04023.1"/>
    <property type="molecule type" value="Genomic_DNA"/>
</dbReference>